<evidence type="ECO:0000259" key="7">
    <source>
        <dbReference type="PROSITE" id="PS51834"/>
    </source>
</evidence>
<evidence type="ECO:0000256" key="6">
    <source>
        <dbReference type="SAM" id="MobiDB-lite"/>
    </source>
</evidence>
<evidence type="ECO:0000256" key="1">
    <source>
        <dbReference type="ARBA" id="ARBA00004496"/>
    </source>
</evidence>
<gene>
    <name evidence="8" type="primary">AVEN_13409_1</name>
    <name evidence="8" type="ORF">TNCT_418441</name>
</gene>
<evidence type="ECO:0000256" key="5">
    <source>
        <dbReference type="ARBA" id="ARBA00038137"/>
    </source>
</evidence>
<dbReference type="GO" id="GO:0006914">
    <property type="term" value="P:autophagy"/>
    <property type="evidence" value="ECO:0007669"/>
    <property type="project" value="UniProtKB-KW"/>
</dbReference>
<feature type="region of interest" description="Disordered" evidence="6">
    <location>
        <begin position="1"/>
        <end position="22"/>
    </location>
</feature>
<name>A0A8X6JLN2_TRICU</name>
<comment type="subcellular location">
    <subcellularLocation>
        <location evidence="1">Cytoplasm</location>
    </subcellularLocation>
</comment>
<evidence type="ECO:0000313" key="9">
    <source>
        <dbReference type="Proteomes" id="UP000887116"/>
    </source>
</evidence>
<dbReference type="GO" id="GO:0032045">
    <property type="term" value="C:guanyl-nucleotide exchange factor complex"/>
    <property type="evidence" value="ECO:0007669"/>
    <property type="project" value="TreeGrafter"/>
</dbReference>
<evidence type="ECO:0000256" key="2">
    <source>
        <dbReference type="ARBA" id="ARBA00022490"/>
    </source>
</evidence>
<keyword evidence="9" id="KW-1185">Reference proteome</keyword>
<evidence type="ECO:0000313" key="8">
    <source>
        <dbReference type="EMBL" id="GFR11466.1"/>
    </source>
</evidence>
<dbReference type="GO" id="GO:0005737">
    <property type="term" value="C:cytoplasm"/>
    <property type="evidence" value="ECO:0007669"/>
    <property type="project" value="UniProtKB-SubCell"/>
</dbReference>
<keyword evidence="4" id="KW-0072">Autophagy</keyword>
<comment type="caution">
    <text evidence="8">The sequence shown here is derived from an EMBL/GenBank/DDBJ whole genome shotgun (WGS) entry which is preliminary data.</text>
</comment>
<sequence>MKVIDDESRISKQRSNGEDHFSTTCVRDMSRTTSIDSVLFRMLKAVPPTQQYQKSTLLRKFVFEEKKKLLKRRIQPFGGFETWPKDKDDFILIAENSEIHGPNPLFTIPELDSSIDLNSLCTRILSADFQGLSNNKKLPRKNAQLLMPHLTSQLHGAINYFFLFDSEARGFVRPTCIAYFTYDKHKLIQLAGPILKTLGEAAAILQHSNIFYHLDDLKNLRDKIKNSALDAKNSNINQMCLEMRLKDVQDVVDFVENYEGNEVYDKMILNIMENLKKNNFSYAVQKLDLLSASQESSVSAVDDFTFRPNVKKFMKNLFHICSYGVVLGLYHLHIMHEYFKRKYQHIFCDDSSTNSKDYSLHFGACIKVSPWKNIHSGFHKNECLMSPFRIPSSLSLNSNQYFDCLDHAFEKILLNFIEKEEDESNQNISLNLSSLTLSDSSDMCSTSSNSSGYLSMEESLMPSKCRHTKPLYMIWDVLDYITIRKPDIEKSFLQVLKLFNETRRLLFAVLTRMPIIVISTPKQLRLAQDFVEALSLFIPRKKEEVLFVDPKRENPLTKEDLSKFAVINFCLGSKKIEDVIPLEIMSSLCILNLKDCSFTGPTYTGCILEKVDQQMSILRIGSPVFPIIVNILIDVDSTIKWWYVLNTCSTDTSKITKYVLSKGYNRFDMQIIEKLYRMYRH</sequence>
<dbReference type="PROSITE" id="PS51834">
    <property type="entry name" value="DENN_FLCN_SMCR8"/>
    <property type="match status" value="1"/>
</dbReference>
<accession>A0A8X6JLN2</accession>
<organism evidence="8 9">
    <name type="scientific">Trichonephila clavata</name>
    <name type="common">Joro spider</name>
    <name type="synonym">Nephila clavata</name>
    <dbReference type="NCBI Taxonomy" id="2740835"/>
    <lineage>
        <taxon>Eukaryota</taxon>
        <taxon>Metazoa</taxon>
        <taxon>Ecdysozoa</taxon>
        <taxon>Arthropoda</taxon>
        <taxon>Chelicerata</taxon>
        <taxon>Arachnida</taxon>
        <taxon>Araneae</taxon>
        <taxon>Araneomorphae</taxon>
        <taxon>Entelegynae</taxon>
        <taxon>Araneoidea</taxon>
        <taxon>Nephilidae</taxon>
        <taxon>Trichonephila</taxon>
    </lineage>
</organism>
<reference evidence="8" key="1">
    <citation type="submission" date="2020-07" db="EMBL/GenBank/DDBJ databases">
        <title>Multicomponent nature underlies the extraordinary mechanical properties of spider dragline silk.</title>
        <authorList>
            <person name="Kono N."/>
            <person name="Nakamura H."/>
            <person name="Mori M."/>
            <person name="Yoshida Y."/>
            <person name="Ohtoshi R."/>
            <person name="Malay A.D."/>
            <person name="Moran D.A.P."/>
            <person name="Tomita M."/>
            <person name="Numata K."/>
            <person name="Arakawa K."/>
        </authorList>
    </citation>
    <scope>NUCLEOTIDE SEQUENCE</scope>
</reference>
<feature type="domain" description="UDENN FLCN/SMCR8-type" evidence="7">
    <location>
        <begin position="81"/>
        <end position="680"/>
    </location>
</feature>
<dbReference type="EMBL" id="BMAO01036549">
    <property type="protein sequence ID" value="GFR11466.1"/>
    <property type="molecule type" value="Genomic_DNA"/>
</dbReference>
<keyword evidence="3" id="KW-0344">Guanine-nucleotide releasing factor</keyword>
<evidence type="ECO:0000256" key="3">
    <source>
        <dbReference type="ARBA" id="ARBA00022658"/>
    </source>
</evidence>
<dbReference type="PANTHER" id="PTHR31334:SF1">
    <property type="entry name" value="GUANINE NUCLEOTIDE EXCHANGE PROTEIN SMCR8"/>
    <property type="match status" value="1"/>
</dbReference>
<proteinExistence type="inferred from homology"/>
<dbReference type="GO" id="GO:0005085">
    <property type="term" value="F:guanyl-nucleotide exchange factor activity"/>
    <property type="evidence" value="ECO:0007669"/>
    <property type="project" value="UniProtKB-KW"/>
</dbReference>
<comment type="similarity">
    <text evidence="5">Belongs to the SMCR8 family.</text>
</comment>
<dbReference type="AlphaFoldDB" id="A0A8X6JLN2"/>
<dbReference type="Proteomes" id="UP000887116">
    <property type="component" value="Unassembled WGS sequence"/>
</dbReference>
<feature type="compositionally biased region" description="Basic and acidic residues" evidence="6">
    <location>
        <begin position="1"/>
        <end position="21"/>
    </location>
</feature>
<keyword evidence="2" id="KW-0963">Cytoplasm</keyword>
<protein>
    <recommendedName>
        <fullName evidence="7">UDENN FLCN/SMCR8-type domain-containing protein</fullName>
    </recommendedName>
</protein>
<dbReference type="InterPro" id="IPR037521">
    <property type="entry name" value="FLCN/SMCR8_DENN"/>
</dbReference>
<dbReference type="OrthoDB" id="2289278at2759"/>
<evidence type="ECO:0000256" key="4">
    <source>
        <dbReference type="ARBA" id="ARBA00023006"/>
    </source>
</evidence>
<dbReference type="PANTHER" id="PTHR31334">
    <property type="entry name" value="SMITH-MAGENIS SYNDROME REGION GENE 8 PROTEIN"/>
    <property type="match status" value="1"/>
</dbReference>